<dbReference type="Pfam" id="PF21180">
    <property type="entry name" value="TOP6A-Spo11_Toprim"/>
    <property type="match status" value="1"/>
</dbReference>
<dbReference type="GO" id="GO:0000228">
    <property type="term" value="C:nuclear chromosome"/>
    <property type="evidence" value="ECO:0007669"/>
    <property type="project" value="TreeGrafter"/>
</dbReference>
<keyword evidence="7" id="KW-0799">Topoisomerase</keyword>
<dbReference type="InterPro" id="IPR036078">
    <property type="entry name" value="Spo11/TopoVI_A_sf"/>
</dbReference>
<dbReference type="SUPFAM" id="SSF56726">
    <property type="entry name" value="DNA topoisomerase IV, alpha subunit"/>
    <property type="match status" value="1"/>
</dbReference>
<dbReference type="GO" id="GO:0003918">
    <property type="term" value="F:DNA topoisomerase type II (double strand cut, ATP-hydrolyzing) activity"/>
    <property type="evidence" value="ECO:0007669"/>
    <property type="project" value="UniProtKB-EC"/>
</dbReference>
<dbReference type="GO" id="GO:0042138">
    <property type="term" value="P:meiotic DNA double-strand break formation"/>
    <property type="evidence" value="ECO:0007669"/>
    <property type="project" value="TreeGrafter"/>
</dbReference>
<evidence type="ECO:0000256" key="4">
    <source>
        <dbReference type="ARBA" id="ARBA00012895"/>
    </source>
</evidence>
<evidence type="ECO:0000259" key="10">
    <source>
        <dbReference type="Pfam" id="PF04406"/>
    </source>
</evidence>
<dbReference type="PANTHER" id="PTHR10848">
    <property type="entry name" value="MEIOTIC RECOMBINATION PROTEIN SPO11"/>
    <property type="match status" value="1"/>
</dbReference>
<keyword evidence="5" id="KW-0479">Metal-binding</keyword>
<proteinExistence type="inferred from homology"/>
<organism evidence="12 13">
    <name type="scientific">Candida parapsilosis</name>
    <name type="common">Yeast</name>
    <dbReference type="NCBI Taxonomy" id="5480"/>
    <lineage>
        <taxon>Eukaryota</taxon>
        <taxon>Fungi</taxon>
        <taxon>Dikarya</taxon>
        <taxon>Ascomycota</taxon>
        <taxon>Saccharomycotina</taxon>
        <taxon>Pichiomycetes</taxon>
        <taxon>Debaryomycetaceae</taxon>
        <taxon>Candida/Lodderomyces clade</taxon>
        <taxon>Candida</taxon>
    </lineage>
</organism>
<comment type="cofactor">
    <cofactor evidence="2">
        <name>Mg(2+)</name>
        <dbReference type="ChEBI" id="CHEBI:18420"/>
    </cofactor>
</comment>
<dbReference type="EC" id="5.6.2.2" evidence="4"/>
<feature type="domain" description="Spo11/DNA topoisomerase VI subunit A N-terminal" evidence="10">
    <location>
        <begin position="72"/>
        <end position="122"/>
    </location>
</feature>
<dbReference type="Gene3D" id="3.40.1360.10">
    <property type="match status" value="1"/>
</dbReference>
<dbReference type="GO" id="GO:0005524">
    <property type="term" value="F:ATP binding"/>
    <property type="evidence" value="ECO:0007669"/>
    <property type="project" value="InterPro"/>
</dbReference>
<dbReference type="InterPro" id="IPR036388">
    <property type="entry name" value="WH-like_DNA-bd_sf"/>
</dbReference>
<evidence type="ECO:0000259" key="11">
    <source>
        <dbReference type="Pfam" id="PF21180"/>
    </source>
</evidence>
<dbReference type="Gene3D" id="1.10.10.10">
    <property type="entry name" value="Winged helix-like DNA-binding domain superfamily/Winged helix DNA-binding domain"/>
    <property type="match status" value="1"/>
</dbReference>
<evidence type="ECO:0000313" key="13">
    <source>
        <dbReference type="Proteomes" id="UP000590412"/>
    </source>
</evidence>
<gene>
    <name evidence="12" type="ORF">FOB60_002791</name>
</gene>
<dbReference type="InterPro" id="IPR002815">
    <property type="entry name" value="Spo11/TopoVI_A"/>
</dbReference>
<evidence type="ECO:0000256" key="9">
    <source>
        <dbReference type="ARBA" id="ARBA00023235"/>
    </source>
</evidence>
<keyword evidence="6" id="KW-0460">Magnesium</keyword>
<evidence type="ECO:0000256" key="5">
    <source>
        <dbReference type="ARBA" id="ARBA00022723"/>
    </source>
</evidence>
<feature type="domain" description="Topoisomerase 6 subunit A/Spo11 TOPRIM" evidence="11">
    <location>
        <begin position="179"/>
        <end position="321"/>
    </location>
</feature>
<dbReference type="GO" id="GO:0000706">
    <property type="term" value="P:meiotic DNA double-strand break processing"/>
    <property type="evidence" value="ECO:0007669"/>
    <property type="project" value="TreeGrafter"/>
</dbReference>
<evidence type="ECO:0000256" key="3">
    <source>
        <dbReference type="ARBA" id="ARBA00006559"/>
    </source>
</evidence>
<evidence type="ECO:0000256" key="7">
    <source>
        <dbReference type="ARBA" id="ARBA00023029"/>
    </source>
</evidence>
<evidence type="ECO:0000256" key="1">
    <source>
        <dbReference type="ARBA" id="ARBA00000185"/>
    </source>
</evidence>
<dbReference type="AlphaFoldDB" id="A0A8X7NMP5"/>
<comment type="similarity">
    <text evidence="3">Belongs to the TOP6A family.</text>
</comment>
<evidence type="ECO:0000256" key="2">
    <source>
        <dbReference type="ARBA" id="ARBA00001946"/>
    </source>
</evidence>
<dbReference type="InterPro" id="IPR034136">
    <property type="entry name" value="TOPRIM_Topo6A/Spo11"/>
</dbReference>
<dbReference type="PRINTS" id="PR01550">
    <property type="entry name" value="TOP6AFAMILY"/>
</dbReference>
<name>A0A8X7NMP5_CANPA</name>
<dbReference type="Pfam" id="PF04406">
    <property type="entry name" value="TP6A_N"/>
    <property type="match status" value="1"/>
</dbReference>
<dbReference type="EMBL" id="JABWAB010000004">
    <property type="protein sequence ID" value="KAF6052535.1"/>
    <property type="molecule type" value="Genomic_DNA"/>
</dbReference>
<reference evidence="12" key="1">
    <citation type="submission" date="2020-03" db="EMBL/GenBank/DDBJ databases">
        <title>FDA dAtabase for Regulatory Grade micrObial Sequences (FDA-ARGOS): Supporting development and validation of Infectious Disease Dx tests.</title>
        <authorList>
            <person name="Campos J."/>
            <person name="Goldberg B."/>
            <person name="Tallon L."/>
            <person name="Sadzewicz L."/>
            <person name="Vavikolanu K."/>
            <person name="Mehta A."/>
            <person name="Aluvathingal J."/>
            <person name="Nadendla S."/>
            <person name="Nandy P."/>
            <person name="Geyer C."/>
            <person name="Yan Y."/>
            <person name="Sichtig H."/>
        </authorList>
    </citation>
    <scope>NUCLEOTIDE SEQUENCE [LARGE SCALE GENOMIC DNA]</scope>
    <source>
        <strain evidence="12">FDAARGOS_652</strain>
    </source>
</reference>
<comment type="catalytic activity">
    <reaction evidence="1">
        <text>ATP-dependent breakage, passage and rejoining of double-stranded DNA.</text>
        <dbReference type="EC" id="5.6.2.2"/>
    </reaction>
</comment>
<protein>
    <recommendedName>
        <fullName evidence="4">DNA topoisomerase (ATP-hydrolyzing)</fullName>
        <ecNumber evidence="4">5.6.2.2</ecNumber>
    </recommendedName>
</protein>
<dbReference type="GO" id="GO:0003677">
    <property type="term" value="F:DNA binding"/>
    <property type="evidence" value="ECO:0007669"/>
    <property type="project" value="UniProtKB-KW"/>
</dbReference>
<dbReference type="InterPro" id="IPR013049">
    <property type="entry name" value="Spo11/TopoVI_A_N"/>
</dbReference>
<dbReference type="Proteomes" id="UP000590412">
    <property type="component" value="Unassembled WGS sequence"/>
</dbReference>
<comment type="caution">
    <text evidence="12">The sequence shown here is derived from an EMBL/GenBank/DDBJ whole genome shotgun (WGS) entry which is preliminary data.</text>
</comment>
<accession>A0A8X7NMP5</accession>
<keyword evidence="9" id="KW-0413">Isomerase</keyword>
<evidence type="ECO:0000313" key="12">
    <source>
        <dbReference type="EMBL" id="KAF6052535.1"/>
    </source>
</evidence>
<dbReference type="GO" id="GO:0007131">
    <property type="term" value="P:reciprocal meiotic recombination"/>
    <property type="evidence" value="ECO:0007669"/>
    <property type="project" value="TreeGrafter"/>
</dbReference>
<sequence>MYVVLMKSIFVTNNIVKSKLQILEDIWQQLVRAFEKQSSISLVIYQNCNDSHSYRKLMSLSTPSVFASNCAKLAALIKLIKILKQNLTLNKSTTIRDIYYQDIELFNKDQQECRRMLTDLVENCLGWSLAQDFNIHPTQKGLTYGNIFQQMQEPVLIPIDYCNYFKWNCSITPRSSLLIIVLEKDAVFHSFSKYMQLQSQQLHCNYIILTGKGFSDNLTQRFASWLARTYCTTTLGFFDSDAHGLLIYKRYKNAVPDIKYSGMYLLESSLNSQLTASTRDVSIMSNLSSTSMVSLGPKVHRELTRGLFLYKKAEMNVVSKDEYNSYILGKVCSQARDNR</sequence>
<dbReference type="GO" id="GO:0046872">
    <property type="term" value="F:metal ion binding"/>
    <property type="evidence" value="ECO:0007669"/>
    <property type="project" value="UniProtKB-KW"/>
</dbReference>
<evidence type="ECO:0000256" key="8">
    <source>
        <dbReference type="ARBA" id="ARBA00023125"/>
    </source>
</evidence>
<keyword evidence="8" id="KW-0238">DNA-binding</keyword>
<dbReference type="PANTHER" id="PTHR10848:SF0">
    <property type="entry name" value="MEIOTIC RECOMBINATION PROTEIN SPO11"/>
    <property type="match status" value="1"/>
</dbReference>
<evidence type="ECO:0000256" key="6">
    <source>
        <dbReference type="ARBA" id="ARBA00022842"/>
    </source>
</evidence>